<dbReference type="PATRIC" id="fig|1397.4.peg.256"/>
<feature type="domain" description="C2185-like N-terminal" evidence="1">
    <location>
        <begin position="3"/>
        <end position="91"/>
    </location>
</feature>
<gene>
    <name evidence="2" type="ORF">ABW02_01180</name>
</gene>
<proteinExistence type="predicted"/>
<evidence type="ECO:0000313" key="2">
    <source>
        <dbReference type="EMBL" id="KLV28388.1"/>
    </source>
</evidence>
<protein>
    <recommendedName>
        <fullName evidence="1">C2185-like N-terminal domain-containing protein</fullName>
    </recommendedName>
</protein>
<dbReference type="RefSeq" id="WP_047940082.1">
    <property type="nucleotide sequence ID" value="NZ_LDPH01000001.1"/>
</dbReference>
<dbReference type="InterPro" id="IPR015037">
    <property type="entry name" value="DUF1919"/>
</dbReference>
<dbReference type="OrthoDB" id="6636518at2"/>
<dbReference type="InterPro" id="IPR037226">
    <property type="entry name" value="CAC2185-like_sf"/>
</dbReference>
<dbReference type="EMBL" id="LDPH01000001">
    <property type="protein sequence ID" value="KLV28388.1"/>
    <property type="molecule type" value="Genomic_DNA"/>
</dbReference>
<dbReference type="Gene3D" id="3.40.50.720">
    <property type="entry name" value="NAD(P)-binding Rossmann-like Domain"/>
    <property type="match status" value="1"/>
</dbReference>
<dbReference type="Proteomes" id="UP000036045">
    <property type="component" value="Unassembled WGS sequence"/>
</dbReference>
<organism evidence="2 3">
    <name type="scientific">Niallia circulans</name>
    <name type="common">Bacillus circulans</name>
    <dbReference type="NCBI Taxonomy" id="1397"/>
    <lineage>
        <taxon>Bacteria</taxon>
        <taxon>Bacillati</taxon>
        <taxon>Bacillota</taxon>
        <taxon>Bacilli</taxon>
        <taxon>Bacillales</taxon>
        <taxon>Bacillaceae</taxon>
        <taxon>Niallia</taxon>
    </lineage>
</organism>
<dbReference type="SUPFAM" id="SSF142795">
    <property type="entry name" value="CAC2185-like"/>
    <property type="match status" value="1"/>
</dbReference>
<dbReference type="Pfam" id="PF08942">
    <property type="entry name" value="DUF1919"/>
    <property type="match status" value="1"/>
</dbReference>
<sequence length="300" mass="35346">MSKYKCIVWGTGIEYDLYINSIRYHELLGNVEILGVTSNQSIYQYLDGYKFISTDELLTLEFDLLIVASLSSFNTIKRDAISIGINEDKIINIKIFGLANLDINKYVQIKKSKLSIFSNNCWGGLTYNRLGLEFLSPFINMFESTTDYLKIINNPKEYLNFELEFARYNFDEKLKIQYPVFYLNDVILHFNHYTSTEHAVSKWRSRKNKINWDNIFVMMYTTNEEEVNKFIELPYKKKVCFVPFETSEESLINIHYKNNDELNNKPFWEIVNGLATGDYKYYDVFDLLLGSNNNSRIKLN</sequence>
<dbReference type="AlphaFoldDB" id="A0A0J1IR15"/>
<name>A0A0J1IR15_NIACI</name>
<reference evidence="2 3" key="1">
    <citation type="submission" date="2015-05" db="EMBL/GenBank/DDBJ databases">
        <title>Whole genome sequence and identification of bacterial endophytes from Costus igneus.</title>
        <authorList>
            <person name="Lee Y.P."/>
            <person name="Gan H.M."/>
            <person name="Eng W."/>
            <person name="Wheatley M.S."/>
            <person name="Caraballo A."/>
            <person name="Polter S."/>
            <person name="Savka M.A."/>
            <person name="Hudson A.O."/>
        </authorList>
    </citation>
    <scope>NUCLEOTIDE SEQUENCE [LARGE SCALE GENOMIC DNA]</scope>
    <source>
        <strain evidence="2 3">RIT379</strain>
    </source>
</reference>
<comment type="caution">
    <text evidence="2">The sequence shown here is derived from an EMBL/GenBank/DDBJ whole genome shotgun (WGS) entry which is preliminary data.</text>
</comment>
<evidence type="ECO:0000313" key="3">
    <source>
        <dbReference type="Proteomes" id="UP000036045"/>
    </source>
</evidence>
<dbReference type="InterPro" id="IPR054601">
    <property type="entry name" value="C2185-like_N"/>
</dbReference>
<accession>A0A0J1IR15</accession>
<keyword evidence="3" id="KW-1185">Reference proteome</keyword>
<dbReference type="Pfam" id="PF22674">
    <property type="entry name" value="C2185-like_N"/>
    <property type="match status" value="1"/>
</dbReference>
<evidence type="ECO:0000259" key="1">
    <source>
        <dbReference type="Pfam" id="PF22674"/>
    </source>
</evidence>